<reference evidence="2" key="2">
    <citation type="submission" date="2025-09" db="UniProtKB">
        <authorList>
            <consortium name="Ensembl"/>
        </authorList>
    </citation>
    <scope>IDENTIFICATION</scope>
</reference>
<proteinExistence type="predicted"/>
<keyword evidence="3" id="KW-1185">Reference proteome</keyword>
<evidence type="ECO:0000313" key="3">
    <source>
        <dbReference type="Proteomes" id="UP000694416"/>
    </source>
</evidence>
<dbReference type="Ensembl" id="ENSPTET00000019346.1">
    <property type="protein sequence ID" value="ENSPTEP00000012856.1"/>
    <property type="gene ID" value="ENSPTEG00000014444.1"/>
</dbReference>
<reference evidence="2" key="1">
    <citation type="submission" date="2025-08" db="UniProtKB">
        <authorList>
            <consortium name="Ensembl"/>
        </authorList>
    </citation>
    <scope>IDENTIFICATION</scope>
</reference>
<dbReference type="Proteomes" id="UP000694416">
    <property type="component" value="Unplaced"/>
</dbReference>
<keyword evidence="1" id="KW-1133">Transmembrane helix</keyword>
<evidence type="ECO:0000256" key="1">
    <source>
        <dbReference type="SAM" id="Phobius"/>
    </source>
</evidence>
<keyword evidence="1" id="KW-0812">Transmembrane</keyword>
<dbReference type="AlphaFoldDB" id="A0A8C9GYR0"/>
<sequence length="77" mass="8732">MLGIGKESNFQSTFAILFFRDDSRIVPLKVDAAFLPFQKVFIVTAFCSTCIFTDGLSGVIFFKGSLLYTVKIYYRVE</sequence>
<organism evidence="2 3">
    <name type="scientific">Piliocolobus tephrosceles</name>
    <name type="common">Ugandan red Colobus</name>
    <dbReference type="NCBI Taxonomy" id="591936"/>
    <lineage>
        <taxon>Eukaryota</taxon>
        <taxon>Metazoa</taxon>
        <taxon>Chordata</taxon>
        <taxon>Craniata</taxon>
        <taxon>Vertebrata</taxon>
        <taxon>Euteleostomi</taxon>
        <taxon>Mammalia</taxon>
        <taxon>Eutheria</taxon>
        <taxon>Euarchontoglires</taxon>
        <taxon>Primates</taxon>
        <taxon>Haplorrhini</taxon>
        <taxon>Catarrhini</taxon>
        <taxon>Cercopithecidae</taxon>
        <taxon>Colobinae</taxon>
        <taxon>Piliocolobus</taxon>
    </lineage>
</organism>
<feature type="transmembrane region" description="Helical" evidence="1">
    <location>
        <begin position="40"/>
        <end position="62"/>
    </location>
</feature>
<keyword evidence="1" id="KW-0472">Membrane</keyword>
<evidence type="ECO:0000313" key="2">
    <source>
        <dbReference type="Ensembl" id="ENSPTEP00000012856.1"/>
    </source>
</evidence>
<accession>A0A8C9GYR0</accession>
<protein>
    <submittedName>
        <fullName evidence="2">Uncharacterized protein</fullName>
    </submittedName>
</protein>
<name>A0A8C9GYR0_9PRIM</name>